<dbReference type="PANTHER" id="PTHR21567">
    <property type="entry name" value="CLASP"/>
    <property type="match status" value="1"/>
</dbReference>
<dbReference type="GO" id="GO:0000776">
    <property type="term" value="C:kinetochore"/>
    <property type="evidence" value="ECO:0007669"/>
    <property type="project" value="UniProtKB-KW"/>
</dbReference>
<dbReference type="InterPro" id="IPR057546">
    <property type="entry name" value="HEAT_GCN1"/>
</dbReference>
<keyword evidence="12" id="KW-0995">Kinetochore</keyword>
<dbReference type="GO" id="GO:0005876">
    <property type="term" value="C:spindle microtubule"/>
    <property type="evidence" value="ECO:0007669"/>
    <property type="project" value="TreeGrafter"/>
</dbReference>
<sequence length="1193" mass="132300">AFDDVPTVQIYSSRDLEESINKIREILSDDKHDWEQRVSALKRIRSLLLAGAAEHDNFFQHLRLLDGAFKLSAKDLRSQVVREACITLGHLSSVLGTKFDHGAEAIMPTIFNLIPNSAKVMSTSGVVAVRLIIRHTHIPRLIPIITSNCTSKSVAVRRRCFEFLDLLLQEWQTHSLERHISVLAETIKKGIHDADSEARIEARKCYWGFHNHFSREAEHLFHTLESSYQKALQSHLKNSDSIVSLPQSDRSSSSSQESLNGWPRGVAASTVSTKSVSTPGSLQRSRSDIDVNAAASAKSKVTSSGASTPFSSAAALPPGSYFPLETKLLTFHFSLRFPGRIRTRRQSSGSTTSVTSTPADTRGRSRAKVVSQSQPGSRSSSPGKLLGSAYGGLTRGTARVPPVPSSSEKRSKIPRSQGCSRETSPNRIGLARSSRIPRPSMSQGCSRDTSRESSRDTSPARGFPPLDRFGLGQPGRMPASVNAMRVLSSSTDLEAAVADALVRGKIQNKKPVRRRYEPYGMYSDDDANSDASSACSERSYGSRNGGIPHYLRQTEDVAEVLNHCASSNWSERKEGLIGLQNLLKSQRTLSRVELKRLCEIFTRMFADPHSKVFSMFLETLVDFIIIHKDDLQDWLFVLLTQLLKKMGADLLGSVQAKVQKALDVTRDSFPFDQQFNILMRFIVDQTQTPNLKVKVAILKYIESLARQMDPTDFVNSSETRLAVSRIITWTTEPKSSDVRKAAQIVLISLFELNTPEFTMLLGALPKTFQDGATKLLHNHLKNSSNTSVGSPSNTIGRTPSRHSSSRTSPLTSPTNCSHGGLSPSMLDYDTENLNSDEIYSSLRGVTEAIEKFSFRSQEDLNEPIKRDGKKDCDVTAPASDVRGSSDVMEGGRMALDNKTSLLNTQPPRAFSGPRARDYNPYPYSDTINTYDKTALKEAVFDDDMDQLRDEVSIDHSDLVADLLKELSNHNERVEERKGALLELLKITREDNLGVWEEHFKTILLLLLETLGDKDHSIRALALRVLREILRNQPARFKNYAELTIMKTLEAHKDSHKEVVRAAEEAASTLASSIHPEQCIKVLCPIIQTADYPINLAAIKMQTKVIERISKESLHQLLPDIIPGLLQGYDNTESSVRKASVFCLVAIYSVIGEELKPHLAQLTGSKMKLLNLYIKRAQTTNSNSSSSSDVSTHS</sequence>
<evidence type="ECO:0000256" key="14">
    <source>
        <dbReference type="ARBA" id="ARBA00023212"/>
    </source>
</evidence>
<dbReference type="FunFam" id="1.25.10.10:FF:000001">
    <property type="entry name" value="CLIP-associating protein 1 isoform 2"/>
    <property type="match status" value="1"/>
</dbReference>
<dbReference type="GO" id="GO:0090307">
    <property type="term" value="P:mitotic spindle assembly"/>
    <property type="evidence" value="ECO:0007669"/>
    <property type="project" value="TreeGrafter"/>
</dbReference>
<dbReference type="GO" id="GO:0043515">
    <property type="term" value="F:kinetochore binding"/>
    <property type="evidence" value="ECO:0007669"/>
    <property type="project" value="TreeGrafter"/>
</dbReference>
<dbReference type="AlphaFoldDB" id="A0A8C3T8P3"/>
<feature type="domain" description="TOG" evidence="18">
    <location>
        <begin position="15"/>
        <end position="247"/>
    </location>
</feature>
<dbReference type="Pfam" id="PF21040">
    <property type="entry name" value="CEP104-like_TOG"/>
    <property type="match status" value="1"/>
</dbReference>
<evidence type="ECO:0000259" key="18">
    <source>
        <dbReference type="SMART" id="SM01349"/>
    </source>
</evidence>
<evidence type="ECO:0000256" key="13">
    <source>
        <dbReference type="ARBA" id="ARBA00023034"/>
    </source>
</evidence>
<name>A0A8C3T8P3_CHESE</name>
<feature type="region of interest" description="Disordered" evidence="17">
    <location>
        <begin position="779"/>
        <end position="829"/>
    </location>
</feature>
<feature type="compositionally biased region" description="Low complexity" evidence="17">
    <location>
        <begin position="244"/>
        <end position="258"/>
    </location>
</feature>
<accession>A0A8C3T8P3</accession>
<comment type="similarity">
    <text evidence="5">Belongs to the CLASP family.</text>
</comment>
<evidence type="ECO:0000256" key="4">
    <source>
        <dbReference type="ARBA" id="ARBA00004629"/>
    </source>
</evidence>
<keyword evidence="7" id="KW-0963">Cytoplasm</keyword>
<feature type="compositionally biased region" description="Low complexity" evidence="17">
    <location>
        <begin position="266"/>
        <end position="278"/>
    </location>
</feature>
<dbReference type="InterPro" id="IPR011989">
    <property type="entry name" value="ARM-like"/>
</dbReference>
<dbReference type="FunFam" id="1.25.10.10:FF:000005">
    <property type="entry name" value="CLIP-associating protein 1 isoform 2"/>
    <property type="match status" value="1"/>
</dbReference>
<dbReference type="Ensembl" id="ENSCSRT00000025626.1">
    <property type="protein sequence ID" value="ENSCSRP00000024576.1"/>
    <property type="gene ID" value="ENSCSRG00000010843.1"/>
</dbReference>
<feature type="domain" description="TOG" evidence="18">
    <location>
        <begin position="549"/>
        <end position="786"/>
    </location>
</feature>
<comment type="subcellular location">
    <subcellularLocation>
        <location evidence="4">Chromosome</location>
        <location evidence="4">Centromere</location>
        <location evidence="4">Kinetochore</location>
    </subcellularLocation>
    <subcellularLocation>
        <location evidence="2">Cytoplasm</location>
        <location evidence="2">Cytoskeleton</location>
        <location evidence="2">Microtubule organizing center</location>
        <location evidence="2">Centrosome</location>
    </subcellularLocation>
    <subcellularLocation>
        <location evidence="1">Cytoplasm</location>
        <location evidence="1">Cytoskeleton</location>
        <location evidence="1">Spindle</location>
    </subcellularLocation>
    <subcellularLocation>
        <location evidence="3">Golgi apparatus</location>
        <location evidence="3">trans-Golgi network</location>
    </subcellularLocation>
</comment>
<dbReference type="SUPFAM" id="SSF48371">
    <property type="entry name" value="ARM repeat"/>
    <property type="match status" value="1"/>
</dbReference>
<feature type="compositionally biased region" description="Polar residues" evidence="17">
    <location>
        <begin position="781"/>
        <end position="796"/>
    </location>
</feature>
<dbReference type="GO" id="GO:0005881">
    <property type="term" value="C:cytoplasmic microtubule"/>
    <property type="evidence" value="ECO:0007669"/>
    <property type="project" value="TreeGrafter"/>
</dbReference>
<dbReference type="GO" id="GO:0005794">
    <property type="term" value="C:Golgi apparatus"/>
    <property type="evidence" value="ECO:0007669"/>
    <property type="project" value="UniProtKB-SubCell"/>
</dbReference>
<keyword evidence="20" id="KW-1185">Reference proteome</keyword>
<feature type="compositionally biased region" description="Low complexity" evidence="17">
    <location>
        <begin position="805"/>
        <end position="814"/>
    </location>
</feature>
<reference evidence="19" key="2">
    <citation type="submission" date="2025-09" db="UniProtKB">
        <authorList>
            <consortium name="Ensembl"/>
        </authorList>
    </citation>
    <scope>IDENTIFICATION</scope>
</reference>
<evidence type="ECO:0000256" key="15">
    <source>
        <dbReference type="ARBA" id="ARBA00023306"/>
    </source>
</evidence>
<evidence type="ECO:0000256" key="8">
    <source>
        <dbReference type="ARBA" id="ARBA00022618"/>
    </source>
</evidence>
<dbReference type="GO" id="GO:0008017">
    <property type="term" value="F:microtubule binding"/>
    <property type="evidence" value="ECO:0007669"/>
    <property type="project" value="TreeGrafter"/>
</dbReference>
<evidence type="ECO:0000256" key="12">
    <source>
        <dbReference type="ARBA" id="ARBA00022838"/>
    </source>
</evidence>
<keyword evidence="8" id="KW-0132">Cell division</keyword>
<dbReference type="GO" id="GO:0051301">
    <property type="term" value="P:cell division"/>
    <property type="evidence" value="ECO:0007669"/>
    <property type="project" value="UniProtKB-KW"/>
</dbReference>
<evidence type="ECO:0000256" key="3">
    <source>
        <dbReference type="ARBA" id="ARBA00004601"/>
    </source>
</evidence>
<dbReference type="Gene3D" id="1.25.10.10">
    <property type="entry name" value="Leucine-rich Repeat Variant"/>
    <property type="match status" value="3"/>
</dbReference>
<dbReference type="Pfam" id="PF12348">
    <property type="entry name" value="CLASP_N"/>
    <property type="match status" value="1"/>
</dbReference>
<evidence type="ECO:0000256" key="10">
    <source>
        <dbReference type="ARBA" id="ARBA00022737"/>
    </source>
</evidence>
<dbReference type="InterPro" id="IPR034085">
    <property type="entry name" value="TOG"/>
</dbReference>
<dbReference type="Proteomes" id="UP000694403">
    <property type="component" value="Unplaced"/>
</dbReference>
<dbReference type="GO" id="GO:0005813">
    <property type="term" value="C:centrosome"/>
    <property type="evidence" value="ECO:0007669"/>
    <property type="project" value="UniProtKB-SubCell"/>
</dbReference>
<keyword evidence="15" id="KW-0131">Cell cycle</keyword>
<keyword evidence="14" id="KW-0206">Cytoskeleton</keyword>
<dbReference type="InterPro" id="IPR016024">
    <property type="entry name" value="ARM-type_fold"/>
</dbReference>
<dbReference type="InterPro" id="IPR024395">
    <property type="entry name" value="CLASP_N_dom"/>
</dbReference>
<dbReference type="PANTHER" id="PTHR21567:SF28">
    <property type="entry name" value="CLIP-ASSOCIATING PROTEIN 1"/>
    <property type="match status" value="1"/>
</dbReference>
<dbReference type="GO" id="GO:0040001">
    <property type="term" value="P:establishment of mitotic spindle localization"/>
    <property type="evidence" value="ECO:0007669"/>
    <property type="project" value="TreeGrafter"/>
</dbReference>
<feature type="region of interest" description="Disordered" evidence="17">
    <location>
        <begin position="243"/>
        <end position="289"/>
    </location>
</feature>
<evidence type="ECO:0000256" key="1">
    <source>
        <dbReference type="ARBA" id="ARBA00004186"/>
    </source>
</evidence>
<evidence type="ECO:0000313" key="19">
    <source>
        <dbReference type="Ensembl" id="ENSCSRP00000024576.1"/>
    </source>
</evidence>
<keyword evidence="6" id="KW-0158">Chromosome</keyword>
<evidence type="ECO:0000256" key="6">
    <source>
        <dbReference type="ARBA" id="ARBA00022454"/>
    </source>
</evidence>
<evidence type="ECO:0000256" key="7">
    <source>
        <dbReference type="ARBA" id="ARBA00022490"/>
    </source>
</evidence>
<feature type="domain" description="TOG" evidence="18">
    <location>
        <begin position="946"/>
        <end position="1182"/>
    </location>
</feature>
<dbReference type="GO" id="GO:0045180">
    <property type="term" value="C:basal cortex"/>
    <property type="evidence" value="ECO:0007669"/>
    <property type="project" value="TreeGrafter"/>
</dbReference>
<evidence type="ECO:0000256" key="16">
    <source>
        <dbReference type="ARBA" id="ARBA00023328"/>
    </source>
</evidence>
<feature type="compositionally biased region" description="Low complexity" evidence="17">
    <location>
        <begin position="369"/>
        <end position="383"/>
    </location>
</feature>
<feature type="compositionally biased region" description="Polar residues" evidence="17">
    <location>
        <begin position="417"/>
        <end position="426"/>
    </location>
</feature>
<keyword evidence="9" id="KW-0493">Microtubule</keyword>
<evidence type="ECO:0000313" key="20">
    <source>
        <dbReference type="Proteomes" id="UP000694403"/>
    </source>
</evidence>
<protein>
    <submittedName>
        <fullName evidence="19">Cytoplasmic linker associated protein 1</fullName>
    </submittedName>
</protein>
<evidence type="ECO:0000256" key="9">
    <source>
        <dbReference type="ARBA" id="ARBA00022701"/>
    </source>
</evidence>
<feature type="compositionally biased region" description="Low complexity" evidence="17">
    <location>
        <begin position="346"/>
        <end position="357"/>
    </location>
</feature>
<proteinExistence type="inferred from homology"/>
<feature type="region of interest" description="Disordered" evidence="17">
    <location>
        <begin position="518"/>
        <end position="540"/>
    </location>
</feature>
<keyword evidence="16" id="KW-0137">Centromere</keyword>
<keyword evidence="13" id="KW-0333">Golgi apparatus</keyword>
<reference evidence="19" key="1">
    <citation type="submission" date="2025-08" db="UniProtKB">
        <authorList>
            <consortium name="Ensembl"/>
        </authorList>
    </citation>
    <scope>IDENTIFICATION</scope>
</reference>
<feature type="compositionally biased region" description="Basic and acidic residues" evidence="17">
    <location>
        <begin position="860"/>
        <end position="873"/>
    </location>
</feature>
<evidence type="ECO:0000256" key="2">
    <source>
        <dbReference type="ARBA" id="ARBA00004300"/>
    </source>
</evidence>
<feature type="region of interest" description="Disordered" evidence="17">
    <location>
        <begin position="902"/>
        <end position="923"/>
    </location>
</feature>
<dbReference type="SMART" id="SM01349">
    <property type="entry name" value="TOG"/>
    <property type="match status" value="3"/>
</dbReference>
<dbReference type="Pfam" id="PF23271">
    <property type="entry name" value="HEAT_GCN1"/>
    <property type="match status" value="1"/>
</dbReference>
<evidence type="ECO:0000256" key="5">
    <source>
        <dbReference type="ARBA" id="ARBA00009549"/>
    </source>
</evidence>
<feature type="region of interest" description="Disordered" evidence="17">
    <location>
        <begin position="342"/>
        <end position="475"/>
    </location>
</feature>
<feature type="region of interest" description="Disordered" evidence="17">
    <location>
        <begin position="860"/>
        <end position="888"/>
    </location>
</feature>
<keyword evidence="11" id="KW-0498">Mitosis</keyword>
<organism evidence="19 20">
    <name type="scientific">Chelydra serpentina</name>
    <name type="common">Snapping turtle</name>
    <name type="synonym">Testudo serpentina</name>
    <dbReference type="NCBI Taxonomy" id="8475"/>
    <lineage>
        <taxon>Eukaryota</taxon>
        <taxon>Metazoa</taxon>
        <taxon>Chordata</taxon>
        <taxon>Craniata</taxon>
        <taxon>Vertebrata</taxon>
        <taxon>Euteleostomi</taxon>
        <taxon>Archelosauria</taxon>
        <taxon>Testudinata</taxon>
        <taxon>Testudines</taxon>
        <taxon>Cryptodira</taxon>
        <taxon>Durocryptodira</taxon>
        <taxon>Americhelydia</taxon>
        <taxon>Chelydroidea</taxon>
        <taxon>Chelydridae</taxon>
        <taxon>Chelydra</taxon>
    </lineage>
</organism>
<dbReference type="GO" id="GO:0072686">
    <property type="term" value="C:mitotic spindle"/>
    <property type="evidence" value="ECO:0007669"/>
    <property type="project" value="TreeGrafter"/>
</dbReference>
<evidence type="ECO:0000256" key="11">
    <source>
        <dbReference type="ARBA" id="ARBA00022776"/>
    </source>
</evidence>
<keyword evidence="10" id="KW-0677">Repeat</keyword>
<evidence type="ECO:0000256" key="17">
    <source>
        <dbReference type="SAM" id="MobiDB-lite"/>
    </source>
</evidence>
<dbReference type="FunFam" id="1.25.10.10:FF:000006">
    <property type="entry name" value="CLIP-associating protein 1 isoform 2"/>
    <property type="match status" value="1"/>
</dbReference>